<dbReference type="InterPro" id="IPR050109">
    <property type="entry name" value="HTH-type_TetR-like_transc_reg"/>
</dbReference>
<evidence type="ECO:0000256" key="1">
    <source>
        <dbReference type="ARBA" id="ARBA00023015"/>
    </source>
</evidence>
<dbReference type="OrthoDB" id="3614211at2"/>
<dbReference type="InterPro" id="IPR001647">
    <property type="entry name" value="HTH_TetR"/>
</dbReference>
<dbReference type="PANTHER" id="PTHR30055:SF151">
    <property type="entry name" value="TRANSCRIPTIONAL REGULATORY PROTEIN"/>
    <property type="match status" value="1"/>
</dbReference>
<dbReference type="PROSITE" id="PS50977">
    <property type="entry name" value="HTH_TETR_2"/>
    <property type="match status" value="1"/>
</dbReference>
<dbReference type="Gene3D" id="1.10.10.60">
    <property type="entry name" value="Homeodomain-like"/>
    <property type="match status" value="1"/>
</dbReference>
<evidence type="ECO:0000313" key="8">
    <source>
        <dbReference type="Proteomes" id="UP000322244"/>
    </source>
</evidence>
<dbReference type="EMBL" id="VLNY01000015">
    <property type="protein sequence ID" value="KAA0019476.1"/>
    <property type="molecule type" value="Genomic_DNA"/>
</dbReference>
<dbReference type="GO" id="GO:0000976">
    <property type="term" value="F:transcription cis-regulatory region binding"/>
    <property type="evidence" value="ECO:0007669"/>
    <property type="project" value="TreeGrafter"/>
</dbReference>
<evidence type="ECO:0000256" key="4">
    <source>
        <dbReference type="PROSITE-ProRule" id="PRU00335"/>
    </source>
</evidence>
<proteinExistence type="predicted"/>
<dbReference type="Pfam" id="PF02909">
    <property type="entry name" value="TetR_C_1"/>
    <property type="match status" value="1"/>
</dbReference>
<evidence type="ECO:0000256" key="5">
    <source>
        <dbReference type="SAM" id="MobiDB-lite"/>
    </source>
</evidence>
<dbReference type="AlphaFoldDB" id="A0A5A7S6G2"/>
<dbReference type="PANTHER" id="PTHR30055">
    <property type="entry name" value="HTH-TYPE TRANSCRIPTIONAL REGULATOR RUTR"/>
    <property type="match status" value="1"/>
</dbReference>
<evidence type="ECO:0000259" key="6">
    <source>
        <dbReference type="PROSITE" id="PS50977"/>
    </source>
</evidence>
<evidence type="ECO:0000256" key="2">
    <source>
        <dbReference type="ARBA" id="ARBA00023125"/>
    </source>
</evidence>
<dbReference type="GO" id="GO:0045892">
    <property type="term" value="P:negative regulation of DNA-templated transcription"/>
    <property type="evidence" value="ECO:0007669"/>
    <property type="project" value="InterPro"/>
</dbReference>
<dbReference type="SUPFAM" id="SSF46689">
    <property type="entry name" value="Homeodomain-like"/>
    <property type="match status" value="1"/>
</dbReference>
<dbReference type="InterPro" id="IPR004111">
    <property type="entry name" value="Repressor_TetR_C"/>
</dbReference>
<keyword evidence="2 4" id="KW-0238">DNA-binding</keyword>
<gene>
    <name evidence="7" type="ORF">FOY51_22795</name>
</gene>
<organism evidence="7 8">
    <name type="scientific">Antrihabitans cavernicola</name>
    <dbReference type="NCBI Taxonomy" id="2495913"/>
    <lineage>
        <taxon>Bacteria</taxon>
        <taxon>Bacillati</taxon>
        <taxon>Actinomycetota</taxon>
        <taxon>Actinomycetes</taxon>
        <taxon>Mycobacteriales</taxon>
        <taxon>Nocardiaceae</taxon>
        <taxon>Antrihabitans</taxon>
    </lineage>
</organism>
<keyword evidence="8" id="KW-1185">Reference proteome</keyword>
<comment type="caution">
    <text evidence="7">The sequence shown here is derived from an EMBL/GenBank/DDBJ whole genome shotgun (WGS) entry which is preliminary data.</text>
</comment>
<keyword evidence="1" id="KW-0805">Transcription regulation</keyword>
<accession>A0A5A7S6G2</accession>
<evidence type="ECO:0000313" key="7">
    <source>
        <dbReference type="EMBL" id="KAA0019476.1"/>
    </source>
</evidence>
<dbReference type="InterPro" id="IPR036271">
    <property type="entry name" value="Tet_transcr_reg_TetR-rel_C_sf"/>
</dbReference>
<dbReference type="InterPro" id="IPR009057">
    <property type="entry name" value="Homeodomain-like_sf"/>
</dbReference>
<dbReference type="SUPFAM" id="SSF48498">
    <property type="entry name" value="Tetracyclin repressor-like, C-terminal domain"/>
    <property type="match status" value="1"/>
</dbReference>
<feature type="DNA-binding region" description="H-T-H motif" evidence="4">
    <location>
        <begin position="48"/>
        <end position="67"/>
    </location>
</feature>
<evidence type="ECO:0000256" key="3">
    <source>
        <dbReference type="ARBA" id="ARBA00023163"/>
    </source>
</evidence>
<feature type="region of interest" description="Disordered" evidence="5">
    <location>
        <begin position="1"/>
        <end position="24"/>
    </location>
</feature>
<dbReference type="Proteomes" id="UP000322244">
    <property type="component" value="Unassembled WGS sequence"/>
</dbReference>
<protein>
    <submittedName>
        <fullName evidence="7">TetR/AcrR family transcriptional regulator</fullName>
    </submittedName>
</protein>
<name>A0A5A7S6G2_9NOCA</name>
<reference evidence="7 8" key="1">
    <citation type="submission" date="2019-07" db="EMBL/GenBank/DDBJ databases">
        <title>Rhodococcus cavernicolus sp. nov., isolated from a cave.</title>
        <authorList>
            <person name="Lee S.D."/>
        </authorList>
    </citation>
    <scope>NUCLEOTIDE SEQUENCE [LARGE SCALE GENOMIC DNA]</scope>
    <source>
        <strain evidence="7 8">C1-24</strain>
    </source>
</reference>
<feature type="domain" description="HTH tetR-type" evidence="6">
    <location>
        <begin position="25"/>
        <end position="85"/>
    </location>
</feature>
<dbReference type="Pfam" id="PF00440">
    <property type="entry name" value="TetR_N"/>
    <property type="match status" value="1"/>
</dbReference>
<sequence>MAAATNTAELLWGPPNRPKRGPKPALSLDRILETAIALADSDGLASLSMQKLAEELGFTKMSLYRYTPGRAELTALMLDVALGAPPDLSPTHGWRSKLHALATQLHHLSAHHPWSLEIAVGTRIFGPNELGWLESGLAALAGTGLTGGEKLDAIVLVFGHVRALVQQTASTPGGGSEQDLNAVMAGVLAENAHTYPEVLAAFSAAGAAAEFDNALEFGLARIFDGLAMLIAERN</sequence>
<dbReference type="RefSeq" id="WP_149432572.1">
    <property type="nucleotide sequence ID" value="NZ_VLNY01000015.1"/>
</dbReference>
<keyword evidence="3" id="KW-0804">Transcription</keyword>
<dbReference type="GO" id="GO:0003700">
    <property type="term" value="F:DNA-binding transcription factor activity"/>
    <property type="evidence" value="ECO:0007669"/>
    <property type="project" value="TreeGrafter"/>
</dbReference>
<dbReference type="Gene3D" id="1.10.357.10">
    <property type="entry name" value="Tetracycline Repressor, domain 2"/>
    <property type="match status" value="1"/>
</dbReference>